<evidence type="ECO:0000313" key="15">
    <source>
        <dbReference type="EMBL" id="AUR51192.1"/>
    </source>
</evidence>
<dbReference type="GO" id="GO:0043335">
    <property type="term" value="P:protein unfolding"/>
    <property type="evidence" value="ECO:0007669"/>
    <property type="project" value="TreeGrafter"/>
</dbReference>
<evidence type="ECO:0000259" key="14">
    <source>
        <dbReference type="PROSITE" id="PS50059"/>
    </source>
</evidence>
<dbReference type="GO" id="GO:0015031">
    <property type="term" value="P:protein transport"/>
    <property type="evidence" value="ECO:0007669"/>
    <property type="project" value="UniProtKB-UniRule"/>
</dbReference>
<evidence type="ECO:0000256" key="7">
    <source>
        <dbReference type="ARBA" id="ARBA00023186"/>
    </source>
</evidence>
<evidence type="ECO:0000256" key="6">
    <source>
        <dbReference type="ARBA" id="ARBA00023110"/>
    </source>
</evidence>
<evidence type="ECO:0000256" key="9">
    <source>
        <dbReference type="ARBA" id="ARBA00023306"/>
    </source>
</evidence>
<evidence type="ECO:0000256" key="5">
    <source>
        <dbReference type="ARBA" id="ARBA00022618"/>
    </source>
</evidence>
<keyword evidence="8 11" id="KW-0413">Isomerase</keyword>
<keyword evidence="11" id="KW-0963">Cytoplasm</keyword>
<keyword evidence="7 11" id="KW-0143">Chaperone</keyword>
<evidence type="ECO:0000256" key="4">
    <source>
        <dbReference type="ARBA" id="ARBA00016902"/>
    </source>
</evidence>
<name>A0A2I7N410_9NEIS</name>
<dbReference type="Gene3D" id="3.10.50.40">
    <property type="match status" value="1"/>
</dbReference>
<keyword evidence="5 11" id="KW-0132">Cell division</keyword>
<comment type="domain">
    <text evidence="11">Consists of 3 domains; the N-terminus binds the ribosome, the middle domain has PPIase activity, while the C-terminus has intrinsic chaperone activity on its own.</text>
</comment>
<dbReference type="GO" id="GO:0005737">
    <property type="term" value="C:cytoplasm"/>
    <property type="evidence" value="ECO:0007669"/>
    <property type="project" value="UniProtKB-SubCell"/>
</dbReference>
<evidence type="ECO:0000256" key="11">
    <source>
        <dbReference type="HAMAP-Rule" id="MF_00303"/>
    </source>
</evidence>
<feature type="domain" description="PPIase FKBP-type" evidence="14">
    <location>
        <begin position="158"/>
        <end position="246"/>
    </location>
</feature>
<dbReference type="PROSITE" id="PS50059">
    <property type="entry name" value="FKBP_PPIASE"/>
    <property type="match status" value="1"/>
</dbReference>
<dbReference type="FunFam" id="3.10.50.40:FF:000001">
    <property type="entry name" value="Trigger factor"/>
    <property type="match status" value="1"/>
</dbReference>
<dbReference type="Gene3D" id="1.10.3120.10">
    <property type="entry name" value="Trigger factor, C-terminal domain"/>
    <property type="match status" value="1"/>
</dbReference>
<dbReference type="SUPFAM" id="SSF109998">
    <property type="entry name" value="Triger factor/SurA peptide-binding domain-like"/>
    <property type="match status" value="1"/>
</dbReference>
<accession>A0A2I7N410</accession>
<dbReference type="OrthoDB" id="9767721at2"/>
<comment type="function">
    <text evidence="11">Involved in protein export. Acts as a chaperone by maintaining the newly synthesized protein in an open conformation. Functions as a peptidyl-prolyl cis-trans isomerase.</text>
</comment>
<dbReference type="EC" id="5.2.1.8" evidence="3 11"/>
<dbReference type="GO" id="GO:0051083">
    <property type="term" value="P:'de novo' cotranslational protein folding"/>
    <property type="evidence" value="ECO:0007669"/>
    <property type="project" value="TreeGrafter"/>
</dbReference>
<dbReference type="InterPro" id="IPR046357">
    <property type="entry name" value="PPIase_dom_sf"/>
</dbReference>
<dbReference type="GO" id="GO:0003755">
    <property type="term" value="F:peptidyl-prolyl cis-trans isomerase activity"/>
    <property type="evidence" value="ECO:0007669"/>
    <property type="project" value="UniProtKB-UniRule"/>
</dbReference>
<dbReference type="InterPro" id="IPR005215">
    <property type="entry name" value="Trig_fac"/>
</dbReference>
<dbReference type="AlphaFoldDB" id="A0A2I7N410"/>
<evidence type="ECO:0000313" key="16">
    <source>
        <dbReference type="Proteomes" id="UP000236655"/>
    </source>
</evidence>
<dbReference type="Gene3D" id="3.30.70.1050">
    <property type="entry name" value="Trigger factor ribosome-binding domain"/>
    <property type="match status" value="1"/>
</dbReference>
<evidence type="ECO:0000256" key="13">
    <source>
        <dbReference type="RuleBase" id="RU003914"/>
    </source>
</evidence>
<keyword evidence="6 11" id="KW-0697">Rotamase</keyword>
<dbReference type="NCBIfam" id="TIGR00115">
    <property type="entry name" value="tig"/>
    <property type="match status" value="1"/>
</dbReference>
<dbReference type="InterPro" id="IPR037041">
    <property type="entry name" value="Trigger_fac_C_sf"/>
</dbReference>
<proteinExistence type="inferred from homology"/>
<evidence type="ECO:0000256" key="2">
    <source>
        <dbReference type="ARBA" id="ARBA00005464"/>
    </source>
</evidence>
<dbReference type="InterPro" id="IPR036611">
    <property type="entry name" value="Trigger_fac_ribosome-bd_sf"/>
</dbReference>
<comment type="subcellular location">
    <subcellularLocation>
        <location evidence="11">Cytoplasm</location>
    </subcellularLocation>
    <text evidence="11">About half TF is bound to the ribosome near the polypeptide exit tunnel while the other half is free in the cytoplasm.</text>
</comment>
<dbReference type="Pfam" id="PF00254">
    <property type="entry name" value="FKBP_C"/>
    <property type="match status" value="1"/>
</dbReference>
<dbReference type="Pfam" id="PF05697">
    <property type="entry name" value="Trigger_N"/>
    <property type="match status" value="1"/>
</dbReference>
<dbReference type="KEGG" id="nba:CUN60_02360"/>
<evidence type="ECO:0000256" key="1">
    <source>
        <dbReference type="ARBA" id="ARBA00000971"/>
    </source>
</evidence>
<dbReference type="SUPFAM" id="SSF102735">
    <property type="entry name" value="Trigger factor ribosome-binding domain"/>
    <property type="match status" value="1"/>
</dbReference>
<evidence type="ECO:0000256" key="10">
    <source>
        <dbReference type="ARBA" id="ARBA00029986"/>
    </source>
</evidence>
<dbReference type="GO" id="GO:0043022">
    <property type="term" value="F:ribosome binding"/>
    <property type="evidence" value="ECO:0007669"/>
    <property type="project" value="TreeGrafter"/>
</dbReference>
<reference evidence="16" key="1">
    <citation type="submission" date="2017-11" db="EMBL/GenBank/DDBJ databases">
        <authorList>
            <person name="Chan K.G."/>
            <person name="Lee L.S."/>
        </authorList>
    </citation>
    <scope>NUCLEOTIDE SEQUENCE [LARGE SCALE GENOMIC DNA]</scope>
    <source>
        <strain evidence="16">DSM 100970</strain>
    </source>
</reference>
<dbReference type="GO" id="GO:0051301">
    <property type="term" value="P:cell division"/>
    <property type="evidence" value="ECO:0007669"/>
    <property type="project" value="UniProtKB-KW"/>
</dbReference>
<dbReference type="Pfam" id="PF05698">
    <property type="entry name" value="Trigger_C"/>
    <property type="match status" value="1"/>
</dbReference>
<evidence type="ECO:0000256" key="12">
    <source>
        <dbReference type="PROSITE-ProRule" id="PRU00277"/>
    </source>
</evidence>
<dbReference type="InterPro" id="IPR008880">
    <property type="entry name" value="Trigger_fac_C"/>
</dbReference>
<comment type="similarity">
    <text evidence="2 11 13">Belongs to the FKBP-type PPIase family. Tig subfamily.</text>
</comment>
<dbReference type="InterPro" id="IPR008881">
    <property type="entry name" value="Trigger_fac_ribosome-bd_bac"/>
</dbReference>
<dbReference type="InterPro" id="IPR001179">
    <property type="entry name" value="PPIase_FKBP_dom"/>
</dbReference>
<dbReference type="PANTHER" id="PTHR30560:SF3">
    <property type="entry name" value="TRIGGER FACTOR-LIKE PROTEIN TIG, CHLOROPLASTIC"/>
    <property type="match status" value="1"/>
</dbReference>
<evidence type="ECO:0000256" key="8">
    <source>
        <dbReference type="ARBA" id="ARBA00023235"/>
    </source>
</evidence>
<keyword evidence="9 11" id="KW-0131">Cell cycle</keyword>
<dbReference type="EMBL" id="CP024847">
    <property type="protein sequence ID" value="AUR51192.1"/>
    <property type="molecule type" value="Genomic_DNA"/>
</dbReference>
<evidence type="ECO:0000256" key="3">
    <source>
        <dbReference type="ARBA" id="ARBA00013194"/>
    </source>
</evidence>
<organism evidence="15 16">
    <name type="scientific">Aquella oligotrophica</name>
    <dbReference type="NCBI Taxonomy" id="2067065"/>
    <lineage>
        <taxon>Bacteria</taxon>
        <taxon>Pseudomonadati</taxon>
        <taxon>Pseudomonadota</taxon>
        <taxon>Betaproteobacteria</taxon>
        <taxon>Neisseriales</taxon>
        <taxon>Neisseriaceae</taxon>
        <taxon>Aquella</taxon>
    </lineage>
</organism>
<dbReference type="InterPro" id="IPR027304">
    <property type="entry name" value="Trigger_fact/SurA_dom_sf"/>
</dbReference>
<dbReference type="GO" id="GO:0044183">
    <property type="term" value="F:protein folding chaperone"/>
    <property type="evidence" value="ECO:0007669"/>
    <property type="project" value="TreeGrafter"/>
</dbReference>
<gene>
    <name evidence="11" type="primary">tig</name>
    <name evidence="15" type="ORF">CUN60_02360</name>
</gene>
<protein>
    <recommendedName>
        <fullName evidence="4 11">Trigger factor</fullName>
        <shortName evidence="11">TF</shortName>
        <ecNumber evidence="3 11">5.2.1.8</ecNumber>
    </recommendedName>
    <alternativeName>
        <fullName evidence="10 11">PPIase</fullName>
    </alternativeName>
</protein>
<sequence length="433" mass="48911">MSVEVVSTLERKVSFNVNKTLVNNEVANELKKYAKQAKVQGFRPGKAPKHIVEQMYGGKAYEDALNAQINKQFVDQLVENKLNIVGYPKFDLTSSEGEEFIFAATFEVMPEVALGNLADKEVEKPVCNLTDADVATTIDILRKQRATHVDSDAAASTGDKVTIDFLGKVDGEEFEGGKAEDYPFVLGQGWMLPDFEAGIEGMKAGESKDVNVNFPETYHAENLKGKTAVFTITVKLVAKQELPELTPEFIKTLGVEDGTEESLRSEIKENLEREVERRLRIKSRDNALQALAEVSPLEVPGALVHEEIHNMMKNAEENMKRQGYKPDQMKFTHEMFENDAKKMVTLRLLVQEFIKENSITATDDEVKKVIEEMATMYEDPADYVSWYYQDNQRVNNARAMAIEQKVTDTIYAKAKAKDVTLSYEDIMKMQVQY</sequence>
<dbReference type="HAMAP" id="MF_00303">
    <property type="entry name" value="Trigger_factor_Tig"/>
    <property type="match status" value="1"/>
</dbReference>
<comment type="catalytic activity">
    <reaction evidence="1 11 12">
        <text>[protein]-peptidylproline (omega=180) = [protein]-peptidylproline (omega=0)</text>
        <dbReference type="Rhea" id="RHEA:16237"/>
        <dbReference type="Rhea" id="RHEA-COMP:10747"/>
        <dbReference type="Rhea" id="RHEA-COMP:10748"/>
        <dbReference type="ChEBI" id="CHEBI:83833"/>
        <dbReference type="ChEBI" id="CHEBI:83834"/>
        <dbReference type="EC" id="5.2.1.8"/>
    </reaction>
</comment>
<dbReference type="SUPFAM" id="SSF54534">
    <property type="entry name" value="FKBP-like"/>
    <property type="match status" value="1"/>
</dbReference>
<dbReference type="RefSeq" id="WP_102950492.1">
    <property type="nucleotide sequence ID" value="NZ_CP024847.1"/>
</dbReference>
<keyword evidence="16" id="KW-1185">Reference proteome</keyword>
<dbReference type="Proteomes" id="UP000236655">
    <property type="component" value="Chromosome"/>
</dbReference>
<dbReference type="PANTHER" id="PTHR30560">
    <property type="entry name" value="TRIGGER FACTOR CHAPERONE AND PEPTIDYL-PROLYL CIS/TRANS ISOMERASE"/>
    <property type="match status" value="1"/>
</dbReference>
<dbReference type="PIRSF" id="PIRSF003095">
    <property type="entry name" value="Trigger_factor"/>
    <property type="match status" value="1"/>
</dbReference>